<comment type="similarity">
    <text evidence="2">Belongs to the major facilitator superfamily.</text>
</comment>
<keyword evidence="10" id="KW-1185">Reference proteome</keyword>
<dbReference type="FunFam" id="1.20.1250.20:FF:000082">
    <property type="entry name" value="MFS multidrug transporter, putative"/>
    <property type="match status" value="1"/>
</dbReference>
<feature type="transmembrane region" description="Helical" evidence="7">
    <location>
        <begin position="505"/>
        <end position="527"/>
    </location>
</feature>
<dbReference type="GO" id="GO:0022857">
    <property type="term" value="F:transmembrane transporter activity"/>
    <property type="evidence" value="ECO:0007669"/>
    <property type="project" value="InterPro"/>
</dbReference>
<feature type="transmembrane region" description="Helical" evidence="7">
    <location>
        <begin position="539"/>
        <end position="560"/>
    </location>
</feature>
<feature type="transmembrane region" description="Helical" evidence="7">
    <location>
        <begin position="362"/>
        <end position="381"/>
    </location>
</feature>
<evidence type="ECO:0000256" key="6">
    <source>
        <dbReference type="SAM" id="MobiDB-lite"/>
    </source>
</evidence>
<evidence type="ECO:0000259" key="8">
    <source>
        <dbReference type="PROSITE" id="PS50850"/>
    </source>
</evidence>
<protein>
    <recommendedName>
        <fullName evidence="8">Major facilitator superfamily (MFS) profile domain-containing protein</fullName>
    </recommendedName>
</protein>
<feature type="region of interest" description="Disordered" evidence="6">
    <location>
        <begin position="1"/>
        <end position="60"/>
    </location>
</feature>
<evidence type="ECO:0000256" key="3">
    <source>
        <dbReference type="ARBA" id="ARBA00022692"/>
    </source>
</evidence>
<feature type="transmembrane region" description="Helical" evidence="7">
    <location>
        <begin position="124"/>
        <end position="145"/>
    </location>
</feature>
<dbReference type="InterPro" id="IPR036259">
    <property type="entry name" value="MFS_trans_sf"/>
</dbReference>
<dbReference type="PROSITE" id="PS50850">
    <property type="entry name" value="MFS"/>
    <property type="match status" value="1"/>
</dbReference>
<dbReference type="Proteomes" id="UP000191500">
    <property type="component" value="Unassembled WGS sequence"/>
</dbReference>
<dbReference type="SUPFAM" id="SSF103473">
    <property type="entry name" value="MFS general substrate transporter"/>
    <property type="match status" value="1"/>
</dbReference>
<feature type="transmembrane region" description="Helical" evidence="7">
    <location>
        <begin position="401"/>
        <end position="423"/>
    </location>
</feature>
<feature type="transmembrane region" description="Helical" evidence="7">
    <location>
        <begin position="285"/>
        <end position="307"/>
    </location>
</feature>
<reference evidence="10" key="1">
    <citation type="journal article" date="2017" name="Nat. Microbiol.">
        <title>Global analysis of biosynthetic gene clusters reveals vast potential of secondary metabolite production in Penicillium species.</title>
        <authorList>
            <person name="Nielsen J.C."/>
            <person name="Grijseels S."/>
            <person name="Prigent S."/>
            <person name="Ji B."/>
            <person name="Dainat J."/>
            <person name="Nielsen K.F."/>
            <person name="Frisvad J.C."/>
            <person name="Workman M."/>
            <person name="Nielsen J."/>
        </authorList>
    </citation>
    <scope>NUCLEOTIDE SEQUENCE [LARGE SCALE GENOMIC DNA]</scope>
    <source>
        <strain evidence="10">IBT 31321</strain>
    </source>
</reference>
<feature type="transmembrane region" description="Helical" evidence="7">
    <location>
        <begin position="196"/>
        <end position="212"/>
    </location>
</feature>
<dbReference type="InterPro" id="IPR011701">
    <property type="entry name" value="MFS"/>
</dbReference>
<evidence type="ECO:0000256" key="2">
    <source>
        <dbReference type="ARBA" id="ARBA00008335"/>
    </source>
</evidence>
<dbReference type="AlphaFoldDB" id="A0A1V6UE57"/>
<gene>
    <name evidence="9" type="ORF">PENCOP_c011G07021</name>
</gene>
<feature type="transmembrane region" description="Helical" evidence="7">
    <location>
        <begin position="470"/>
        <end position="493"/>
    </location>
</feature>
<sequence>MENQPGGIPSTQPEGIPPTQSEGIPSTQPGAVPSAQSEGIPPTQPAQEGEHSGNIHRSSTASTLHHNEFKDSFFSRVHSFFHRDSHIGHVGLHPLRDNKNIEIHTWNGPDDPDNPFNWSKTYKWILTLTICFISILTGLPAGSYGAGNDYMAERFHVQNVPFPNLAWATTSWNMGAAFWPMIFVPMTESSGRMPGYFIAYFILVISLFPSAFAKNFATLVVTRFFGGGASSVSINIVGGSISDVWYGDKARSLPMSLFGFTSVVGIALGPFIGSAILQIHRSSPWRWIFIIQIVYNAGLIPIFWLILRETRADVILKKRAKKLRHETGRPIYAEADLDTTSVLKLIQISFERPTRMLLTEPVVIFFTLWVSFAWGILFLFFSSVAQTFSHNYGWTTMQTGLVQLAISVGAVIGTVLNPIQDWIYLRSARRNKERPGKPIPEARLYTSIPGSLLFAGGLFWYGWASVGDGSITWIVPALGIGCTGVGIYSIYMAVVNYLTDAYEKYAASALSAASLGRNTFGAFLPLASYQLFQNLGYGWAGSLLGFIGLALSVVPVVLVLKGPDIRRRSPFMREAMFDPGSDAEKDRASEKATV</sequence>
<evidence type="ECO:0000256" key="1">
    <source>
        <dbReference type="ARBA" id="ARBA00004651"/>
    </source>
</evidence>
<dbReference type="InterPro" id="IPR020846">
    <property type="entry name" value="MFS_dom"/>
</dbReference>
<proteinExistence type="inferred from homology"/>
<comment type="subcellular location">
    <subcellularLocation>
        <location evidence="1">Cell membrane</location>
        <topology evidence="1">Multi-pass membrane protein</topology>
    </subcellularLocation>
</comment>
<dbReference type="GO" id="GO:0005886">
    <property type="term" value="C:plasma membrane"/>
    <property type="evidence" value="ECO:0007669"/>
    <property type="project" value="UniProtKB-SubCell"/>
</dbReference>
<dbReference type="PANTHER" id="PTHR23502">
    <property type="entry name" value="MAJOR FACILITATOR SUPERFAMILY"/>
    <property type="match status" value="1"/>
</dbReference>
<organism evidence="9 10">
    <name type="scientific">Penicillium coprophilum</name>
    <dbReference type="NCBI Taxonomy" id="36646"/>
    <lineage>
        <taxon>Eukaryota</taxon>
        <taxon>Fungi</taxon>
        <taxon>Dikarya</taxon>
        <taxon>Ascomycota</taxon>
        <taxon>Pezizomycotina</taxon>
        <taxon>Eurotiomycetes</taxon>
        <taxon>Eurotiomycetidae</taxon>
        <taxon>Eurotiales</taxon>
        <taxon>Aspergillaceae</taxon>
        <taxon>Penicillium</taxon>
    </lineage>
</organism>
<comment type="caution">
    <text evidence="9">The sequence shown here is derived from an EMBL/GenBank/DDBJ whole genome shotgun (WGS) entry which is preliminary data.</text>
</comment>
<dbReference type="PANTHER" id="PTHR23502:SF61">
    <property type="entry name" value="MULTIDRUG TRANSPORTER, PUTATIVE (AFU_ORTHOLOGUE AFUA_3G02780)-RELATED"/>
    <property type="match status" value="1"/>
</dbReference>
<feature type="domain" description="Major facilitator superfamily (MFS) profile" evidence="8">
    <location>
        <begin position="126"/>
        <end position="566"/>
    </location>
</feature>
<keyword evidence="5 7" id="KW-0472">Membrane</keyword>
<feature type="transmembrane region" description="Helical" evidence="7">
    <location>
        <begin position="444"/>
        <end position="464"/>
    </location>
</feature>
<dbReference type="Gene3D" id="1.20.1250.20">
    <property type="entry name" value="MFS general substrate transporter like domains"/>
    <property type="match status" value="1"/>
</dbReference>
<keyword evidence="4 7" id="KW-1133">Transmembrane helix</keyword>
<evidence type="ECO:0000256" key="7">
    <source>
        <dbReference type="SAM" id="Phobius"/>
    </source>
</evidence>
<evidence type="ECO:0000256" key="4">
    <source>
        <dbReference type="ARBA" id="ARBA00022989"/>
    </source>
</evidence>
<evidence type="ECO:0000313" key="10">
    <source>
        <dbReference type="Proteomes" id="UP000191500"/>
    </source>
</evidence>
<feature type="transmembrane region" description="Helical" evidence="7">
    <location>
        <begin position="257"/>
        <end position="279"/>
    </location>
</feature>
<name>A0A1V6UE57_9EURO</name>
<dbReference type="STRING" id="36646.A0A1V6UE57"/>
<keyword evidence="3 7" id="KW-0812">Transmembrane</keyword>
<feature type="transmembrane region" description="Helical" evidence="7">
    <location>
        <begin position="165"/>
        <end position="184"/>
    </location>
</feature>
<evidence type="ECO:0000313" key="9">
    <source>
        <dbReference type="EMBL" id="OQE36720.1"/>
    </source>
</evidence>
<feature type="compositionally biased region" description="Polar residues" evidence="6">
    <location>
        <begin position="1"/>
        <end position="37"/>
    </location>
</feature>
<evidence type="ECO:0000256" key="5">
    <source>
        <dbReference type="ARBA" id="ARBA00023136"/>
    </source>
</evidence>
<accession>A0A1V6UE57</accession>
<dbReference type="EMBL" id="MDDG01000011">
    <property type="protein sequence ID" value="OQE36720.1"/>
    <property type="molecule type" value="Genomic_DNA"/>
</dbReference>
<dbReference type="Pfam" id="PF07690">
    <property type="entry name" value="MFS_1"/>
    <property type="match status" value="1"/>
</dbReference>